<dbReference type="InterPro" id="IPR000477">
    <property type="entry name" value="RT_dom"/>
</dbReference>
<reference evidence="3" key="1">
    <citation type="submission" date="2022-11" db="UniProtKB">
        <authorList>
            <consortium name="WormBaseParasite"/>
        </authorList>
    </citation>
    <scope>IDENTIFICATION</scope>
</reference>
<name>A0A914UU89_9BILA</name>
<dbReference type="Proteomes" id="UP000887566">
    <property type="component" value="Unplaced"/>
</dbReference>
<dbReference type="InterPro" id="IPR043128">
    <property type="entry name" value="Rev_trsase/Diguanyl_cyclase"/>
</dbReference>
<dbReference type="Pfam" id="PF00078">
    <property type="entry name" value="RVT_1"/>
    <property type="match status" value="1"/>
</dbReference>
<dbReference type="Gene3D" id="3.30.70.270">
    <property type="match status" value="1"/>
</dbReference>
<dbReference type="PROSITE" id="PS50878">
    <property type="entry name" value="RT_POL"/>
    <property type="match status" value="1"/>
</dbReference>
<dbReference type="WBParaSite" id="PSAMB.scaffold1267size33601.g12068.t1">
    <property type="protein sequence ID" value="PSAMB.scaffold1267size33601.g12068.t1"/>
    <property type="gene ID" value="PSAMB.scaffold1267size33601.g12068"/>
</dbReference>
<sequence length="175" mass="19792">MYSKAQAAVQTCYGESAAFPVTIGVHQGSTLSPYLFITVLNVICKDLLEPAPWAMLYVDNVVLCSRDQKDLERELQKWKDQLHSHGLWLNISKTEYMATELDAANNSIIHLYGAPITRVEKFKYLGSVLCKEGDIDADIKNMMACGWLKWRECSGVLCDKKMPPRLKSKVYQTVV</sequence>
<dbReference type="PANTHER" id="PTHR47027">
    <property type="entry name" value="REVERSE TRANSCRIPTASE DOMAIN-CONTAINING PROTEIN"/>
    <property type="match status" value="1"/>
</dbReference>
<dbReference type="SUPFAM" id="SSF56672">
    <property type="entry name" value="DNA/RNA polymerases"/>
    <property type="match status" value="1"/>
</dbReference>
<evidence type="ECO:0000313" key="2">
    <source>
        <dbReference type="Proteomes" id="UP000887566"/>
    </source>
</evidence>
<evidence type="ECO:0000259" key="1">
    <source>
        <dbReference type="PROSITE" id="PS50878"/>
    </source>
</evidence>
<organism evidence="2 3">
    <name type="scientific">Plectus sambesii</name>
    <dbReference type="NCBI Taxonomy" id="2011161"/>
    <lineage>
        <taxon>Eukaryota</taxon>
        <taxon>Metazoa</taxon>
        <taxon>Ecdysozoa</taxon>
        <taxon>Nematoda</taxon>
        <taxon>Chromadorea</taxon>
        <taxon>Plectida</taxon>
        <taxon>Plectina</taxon>
        <taxon>Plectoidea</taxon>
        <taxon>Plectidae</taxon>
        <taxon>Plectus</taxon>
    </lineage>
</organism>
<dbReference type="InterPro" id="IPR043502">
    <property type="entry name" value="DNA/RNA_pol_sf"/>
</dbReference>
<dbReference type="AlphaFoldDB" id="A0A914UU89"/>
<protein>
    <submittedName>
        <fullName evidence="3">Reverse transcriptase domain-containing protein</fullName>
    </submittedName>
</protein>
<dbReference type="PANTHER" id="PTHR47027:SF20">
    <property type="entry name" value="REVERSE TRANSCRIPTASE-LIKE PROTEIN WITH RNA-DIRECTED DNA POLYMERASE DOMAIN"/>
    <property type="match status" value="1"/>
</dbReference>
<feature type="domain" description="Reverse transcriptase" evidence="1">
    <location>
        <begin position="1"/>
        <end position="129"/>
    </location>
</feature>
<keyword evidence="2" id="KW-1185">Reference proteome</keyword>
<evidence type="ECO:0000313" key="3">
    <source>
        <dbReference type="WBParaSite" id="PSAMB.scaffold1267size33601.g12068.t1"/>
    </source>
</evidence>
<proteinExistence type="predicted"/>
<accession>A0A914UU89</accession>